<dbReference type="PANTHER" id="PTHR30466:SF1">
    <property type="entry name" value="FMN REDUCTASE (NADH) RUTF"/>
    <property type="match status" value="1"/>
</dbReference>
<dbReference type="GO" id="GO:0006208">
    <property type="term" value="P:pyrimidine nucleobase catabolic process"/>
    <property type="evidence" value="ECO:0007669"/>
    <property type="project" value="TreeGrafter"/>
</dbReference>
<dbReference type="AlphaFoldDB" id="A0A7H2BDS5"/>
<dbReference type="GeneID" id="96622692"/>
<reference evidence="3 4" key="1">
    <citation type="submission" date="2020-09" db="EMBL/GenBank/DDBJ databases">
        <title>Investigation of environmental microbes.</title>
        <authorList>
            <person name="Ou Y."/>
            <person name="Kang Q."/>
        </authorList>
    </citation>
    <scope>NUCLEOTIDE SEQUENCE [LARGE SCALE GENOMIC DNA]</scope>
    <source>
        <strain evidence="3 4">KJZ-14</strain>
    </source>
</reference>
<name>A0A7H2BDS5_9MICC</name>
<proteinExistence type="predicted"/>
<accession>A0A7H2BDS5</accession>
<dbReference type="PANTHER" id="PTHR30466">
    <property type="entry name" value="FLAVIN REDUCTASE"/>
    <property type="match status" value="1"/>
</dbReference>
<dbReference type="GO" id="GO:0010181">
    <property type="term" value="F:FMN binding"/>
    <property type="evidence" value="ECO:0007669"/>
    <property type="project" value="InterPro"/>
</dbReference>
<feature type="domain" description="Flavin reductase like" evidence="2">
    <location>
        <begin position="23"/>
        <end position="169"/>
    </location>
</feature>
<dbReference type="GO" id="GO:0042602">
    <property type="term" value="F:riboflavin reductase (NADPH) activity"/>
    <property type="evidence" value="ECO:0007669"/>
    <property type="project" value="TreeGrafter"/>
</dbReference>
<evidence type="ECO:0000256" key="1">
    <source>
        <dbReference type="ARBA" id="ARBA00023002"/>
    </source>
</evidence>
<dbReference type="Pfam" id="PF01613">
    <property type="entry name" value="Flavin_Reduct"/>
    <property type="match status" value="1"/>
</dbReference>
<dbReference type="Gene3D" id="2.30.110.10">
    <property type="entry name" value="Electron Transport, Fmn-binding Protein, Chain A"/>
    <property type="match status" value="1"/>
</dbReference>
<organism evidence="3 4">
    <name type="scientific">Rothia terrae</name>
    <dbReference type="NCBI Taxonomy" id="396015"/>
    <lineage>
        <taxon>Bacteria</taxon>
        <taxon>Bacillati</taxon>
        <taxon>Actinomycetota</taxon>
        <taxon>Actinomycetes</taxon>
        <taxon>Micrococcales</taxon>
        <taxon>Micrococcaceae</taxon>
        <taxon>Rothia</taxon>
    </lineage>
</organism>
<dbReference type="InterPro" id="IPR050268">
    <property type="entry name" value="NADH-dep_flavin_reductase"/>
</dbReference>
<evidence type="ECO:0000313" key="4">
    <source>
        <dbReference type="Proteomes" id="UP000516404"/>
    </source>
</evidence>
<protein>
    <submittedName>
        <fullName evidence="3">Flavin reductase family protein</fullName>
    </submittedName>
</protein>
<dbReference type="SUPFAM" id="SSF50475">
    <property type="entry name" value="FMN-binding split barrel"/>
    <property type="match status" value="1"/>
</dbReference>
<dbReference type="KEGG" id="rter:IDM49_00450"/>
<dbReference type="InterPro" id="IPR012349">
    <property type="entry name" value="Split_barrel_FMN-bd"/>
</dbReference>
<gene>
    <name evidence="3" type="ORF">IDM49_00450</name>
</gene>
<dbReference type="RefSeq" id="WP_190724634.1">
    <property type="nucleotide sequence ID" value="NZ_CP061539.1"/>
</dbReference>
<keyword evidence="1" id="KW-0560">Oxidoreductase</keyword>
<evidence type="ECO:0000313" key="3">
    <source>
        <dbReference type="EMBL" id="QNV37821.1"/>
    </source>
</evidence>
<dbReference type="SMART" id="SM00903">
    <property type="entry name" value="Flavin_Reduct"/>
    <property type="match status" value="1"/>
</dbReference>
<dbReference type="EMBL" id="CP061539">
    <property type="protein sequence ID" value="QNV37821.1"/>
    <property type="molecule type" value="Genomic_DNA"/>
</dbReference>
<sequence>MTLAPHVSGIELSTNTELFKQAFGAHPAGVAIITAVDAQGNPAGLTASSVSSISADPAIIGFSLKGNTGSAATILGAQTLLVHLLDAENVQLAKNFATSGCPRFEDPTTWETLTTGEPLLHGVRRVLRVTPISKAEAGPAIVITAQVENFVRHDLSGTPLVYHSRKFHALGEHSEVR</sequence>
<dbReference type="InterPro" id="IPR002563">
    <property type="entry name" value="Flavin_Rdtase-like_dom"/>
</dbReference>
<evidence type="ECO:0000259" key="2">
    <source>
        <dbReference type="SMART" id="SM00903"/>
    </source>
</evidence>
<keyword evidence="4" id="KW-1185">Reference proteome</keyword>
<dbReference type="Proteomes" id="UP000516404">
    <property type="component" value="Chromosome"/>
</dbReference>